<dbReference type="SUPFAM" id="SSF56219">
    <property type="entry name" value="DNase I-like"/>
    <property type="match status" value="1"/>
</dbReference>
<keyword evidence="3" id="KW-0540">Nuclease</keyword>
<keyword evidence="3" id="KW-0378">Hydrolase</keyword>
<reference evidence="4" key="1">
    <citation type="submission" date="2016-10" db="EMBL/GenBank/DDBJ databases">
        <authorList>
            <person name="Varghese N."/>
            <person name="Submissions S."/>
        </authorList>
    </citation>
    <scope>NUCLEOTIDE SEQUENCE [LARGE SCALE GENOMIC DNA]</scope>
    <source>
        <strain evidence="4">DSM 25730</strain>
    </source>
</reference>
<dbReference type="Pfam" id="PF03372">
    <property type="entry name" value="Exo_endo_phos"/>
    <property type="match status" value="1"/>
</dbReference>
<dbReference type="GO" id="GO:0004519">
    <property type="term" value="F:endonuclease activity"/>
    <property type="evidence" value="ECO:0007669"/>
    <property type="project" value="UniProtKB-KW"/>
</dbReference>
<keyword evidence="3" id="KW-0269">Exonuclease</keyword>
<keyword evidence="1" id="KW-1133">Transmembrane helix</keyword>
<dbReference type="InterPro" id="IPR005135">
    <property type="entry name" value="Endo/exonuclease/phosphatase"/>
</dbReference>
<evidence type="ECO:0000313" key="4">
    <source>
        <dbReference type="Proteomes" id="UP000199439"/>
    </source>
</evidence>
<keyword evidence="4" id="KW-1185">Reference proteome</keyword>
<feature type="domain" description="Endonuclease/exonuclease/phosphatase" evidence="2">
    <location>
        <begin position="118"/>
        <end position="282"/>
    </location>
</feature>
<gene>
    <name evidence="3" type="ORF">SAMN04487987_102379</name>
</gene>
<dbReference type="InterPro" id="IPR036691">
    <property type="entry name" value="Endo/exonu/phosph_ase_sf"/>
</dbReference>
<name>A0A1I1NKF5_9FLAO</name>
<dbReference type="OrthoDB" id="1434565at2"/>
<evidence type="ECO:0000313" key="3">
    <source>
        <dbReference type="EMBL" id="SFC98131.1"/>
    </source>
</evidence>
<feature type="transmembrane region" description="Helical" evidence="1">
    <location>
        <begin position="39"/>
        <end position="57"/>
    </location>
</feature>
<evidence type="ECO:0000256" key="1">
    <source>
        <dbReference type="SAM" id="Phobius"/>
    </source>
</evidence>
<proteinExistence type="predicted"/>
<accession>A0A1I1NKF5</accession>
<dbReference type="STRING" id="870482.SAMN04487987_102379"/>
<dbReference type="Proteomes" id="UP000199439">
    <property type="component" value="Unassembled WGS sequence"/>
</dbReference>
<protein>
    <submittedName>
        <fullName evidence="3">Metal-dependent hydrolase, endonuclease/exonuclease/phosphatase family</fullName>
    </submittedName>
</protein>
<keyword evidence="3" id="KW-0255">Endonuclease</keyword>
<evidence type="ECO:0000259" key="2">
    <source>
        <dbReference type="Pfam" id="PF03372"/>
    </source>
</evidence>
<dbReference type="AlphaFoldDB" id="A0A1I1NKF5"/>
<organism evidence="3 4">
    <name type="scientific">Algibacter pectinivorans</name>
    <dbReference type="NCBI Taxonomy" id="870482"/>
    <lineage>
        <taxon>Bacteria</taxon>
        <taxon>Pseudomonadati</taxon>
        <taxon>Bacteroidota</taxon>
        <taxon>Flavobacteriia</taxon>
        <taxon>Flavobacteriales</taxon>
        <taxon>Flavobacteriaceae</taxon>
        <taxon>Algibacter</taxon>
    </lineage>
</organism>
<keyword evidence="1" id="KW-0472">Membrane</keyword>
<dbReference type="Gene3D" id="3.60.10.10">
    <property type="entry name" value="Endonuclease/exonuclease/phosphatase"/>
    <property type="match status" value="1"/>
</dbReference>
<feature type="transmembrane region" description="Helical" evidence="1">
    <location>
        <begin position="7"/>
        <end position="27"/>
    </location>
</feature>
<sequence length="291" mass="34108">MLKFIRGLYLVLNMAIIIALLAIHFVVKESSHQSSLLYYMLPLPIIIVAVLVLSVFLSKRYRRYNLILTGLLLVIWLSRSFKINIPEDAQENDLEVVLWNASRENNFKEAFIENENIPDVFVLVEARRMNIKRLQLDFPEYHFYFSGEEISIFSRTPIENIEVNQNKFRTVIVSFKVKDIRFYAVDGVGSLDVPRAWGLDFIDAQIEEKERAVLLGDFNVPFESKFFSAIKSNFNHAFNEKGNGFRETWFWNMPLLSLDHIWVSKDLQVVATKKINTFKSDHCMIRTTIRW</sequence>
<dbReference type="EMBL" id="FOMI01000002">
    <property type="protein sequence ID" value="SFC98131.1"/>
    <property type="molecule type" value="Genomic_DNA"/>
</dbReference>
<keyword evidence="1" id="KW-0812">Transmembrane</keyword>
<dbReference type="GO" id="GO:0004527">
    <property type="term" value="F:exonuclease activity"/>
    <property type="evidence" value="ECO:0007669"/>
    <property type="project" value="UniProtKB-KW"/>
</dbReference>